<protein>
    <submittedName>
        <fullName evidence="3">DUF3592 domain-containing protein</fullName>
    </submittedName>
</protein>
<keyword evidence="1" id="KW-0472">Membrane</keyword>
<keyword evidence="1" id="KW-1133">Transmembrane helix</keyword>
<proteinExistence type="predicted"/>
<evidence type="ECO:0000259" key="2">
    <source>
        <dbReference type="Pfam" id="PF12158"/>
    </source>
</evidence>
<sequence length="146" mass="16220">MEPEWLLTLIALMLMGTAFLSVGVYLLRRVSKLSRTGVTANARIVRHVVRRHKDSDGIKSKAYYPVAAWTAQDGRTCEYESMFGRGVVKHGFGLGAHVTVRYDPEAPDRFTIEGWETKAPYLVFTTVGAVLTVGTVTALIMRLLAF</sequence>
<feature type="domain" description="DUF3592" evidence="2">
    <location>
        <begin position="41"/>
        <end position="115"/>
    </location>
</feature>
<dbReference type="Proteomes" id="UP001180551">
    <property type="component" value="Unassembled WGS sequence"/>
</dbReference>
<dbReference type="Pfam" id="PF12158">
    <property type="entry name" value="DUF3592"/>
    <property type="match status" value="1"/>
</dbReference>
<keyword evidence="1" id="KW-0812">Transmembrane</keyword>
<dbReference type="InterPro" id="IPR021994">
    <property type="entry name" value="DUF3592"/>
</dbReference>
<organism evidence="3 4">
    <name type="scientific">Streptomyces mooreae</name>
    <dbReference type="NCBI Taxonomy" id="3075523"/>
    <lineage>
        <taxon>Bacteria</taxon>
        <taxon>Bacillati</taxon>
        <taxon>Actinomycetota</taxon>
        <taxon>Actinomycetes</taxon>
        <taxon>Kitasatosporales</taxon>
        <taxon>Streptomycetaceae</taxon>
        <taxon>Streptomyces</taxon>
    </lineage>
</organism>
<dbReference type="EMBL" id="JAVRFE010000047">
    <property type="protein sequence ID" value="MDT0459572.1"/>
    <property type="molecule type" value="Genomic_DNA"/>
</dbReference>
<evidence type="ECO:0000313" key="3">
    <source>
        <dbReference type="EMBL" id="MDT0459572.1"/>
    </source>
</evidence>
<comment type="caution">
    <text evidence="3">The sequence shown here is derived from an EMBL/GenBank/DDBJ whole genome shotgun (WGS) entry which is preliminary data.</text>
</comment>
<feature type="transmembrane region" description="Helical" evidence="1">
    <location>
        <begin position="6"/>
        <end position="27"/>
    </location>
</feature>
<keyword evidence="4" id="KW-1185">Reference proteome</keyword>
<evidence type="ECO:0000313" key="4">
    <source>
        <dbReference type="Proteomes" id="UP001180551"/>
    </source>
</evidence>
<evidence type="ECO:0000256" key="1">
    <source>
        <dbReference type="SAM" id="Phobius"/>
    </source>
</evidence>
<reference evidence="3" key="1">
    <citation type="submission" date="2024-05" db="EMBL/GenBank/DDBJ databases">
        <title>30 novel species of actinomycetes from the DSMZ collection.</title>
        <authorList>
            <person name="Nouioui I."/>
        </authorList>
    </citation>
    <scope>NUCLEOTIDE SEQUENCE</scope>
    <source>
        <strain evidence="3">DSM 41527</strain>
    </source>
</reference>
<accession>A0ABU2TF71</accession>
<name>A0ABU2TF71_9ACTN</name>
<dbReference type="RefSeq" id="WP_311626589.1">
    <property type="nucleotide sequence ID" value="NZ_JAVRFE010000047.1"/>
</dbReference>
<gene>
    <name evidence="3" type="ORF">RM550_28310</name>
</gene>
<feature type="transmembrane region" description="Helical" evidence="1">
    <location>
        <begin position="121"/>
        <end position="145"/>
    </location>
</feature>